<reference evidence="5" key="4">
    <citation type="submission" date="2019-03" db="UniProtKB">
        <authorList>
            <consortium name="EnsemblPlants"/>
        </authorList>
    </citation>
    <scope>IDENTIFICATION</scope>
</reference>
<dbReference type="InterPro" id="IPR001611">
    <property type="entry name" value="Leu-rich_rpt"/>
</dbReference>
<dbReference type="EnsemblPlants" id="AET1Gv20034000.14">
    <property type="protein sequence ID" value="AET1Gv20034000.14"/>
    <property type="gene ID" value="AET1Gv20034000"/>
</dbReference>
<reference evidence="6" key="1">
    <citation type="journal article" date="2014" name="Science">
        <title>Ancient hybridizations among the ancestral genomes of bread wheat.</title>
        <authorList>
            <consortium name="International Wheat Genome Sequencing Consortium,"/>
            <person name="Marcussen T."/>
            <person name="Sandve S.R."/>
            <person name="Heier L."/>
            <person name="Spannagl M."/>
            <person name="Pfeifer M."/>
            <person name="Jakobsen K.S."/>
            <person name="Wulff B.B."/>
            <person name="Steuernagel B."/>
            <person name="Mayer K.F."/>
            <person name="Olsen O.A."/>
        </authorList>
    </citation>
    <scope>NUCLEOTIDE SEQUENCE [LARGE SCALE GENOMIC DNA]</scope>
    <source>
        <strain evidence="6">cv. AL8/78</strain>
    </source>
</reference>
<evidence type="ECO:0000256" key="4">
    <source>
        <dbReference type="ARBA" id="ARBA00022737"/>
    </source>
</evidence>
<evidence type="ECO:0000313" key="5">
    <source>
        <dbReference type="EnsemblPlants" id="AET1Gv20034000.14"/>
    </source>
</evidence>
<proteinExistence type="predicted"/>
<evidence type="ECO:0000256" key="2">
    <source>
        <dbReference type="ARBA" id="ARBA00022490"/>
    </source>
</evidence>
<keyword evidence="2" id="KW-0963">Cytoplasm</keyword>
<comment type="subcellular location">
    <subcellularLocation>
        <location evidence="1">Cytoplasm</location>
    </subcellularLocation>
</comment>
<keyword evidence="6" id="KW-1185">Reference proteome</keyword>
<dbReference type="GO" id="GO:0005737">
    <property type="term" value="C:cytoplasm"/>
    <property type="evidence" value="ECO:0007669"/>
    <property type="project" value="UniProtKB-SubCell"/>
</dbReference>
<protein>
    <recommendedName>
        <fullName evidence="7">U2A'/phosphoprotein 32 family A C-terminal domain-containing protein</fullName>
    </recommendedName>
</protein>
<evidence type="ECO:0000313" key="6">
    <source>
        <dbReference type="Proteomes" id="UP000015105"/>
    </source>
</evidence>
<dbReference type="Gene3D" id="3.80.10.10">
    <property type="entry name" value="Ribonuclease Inhibitor"/>
    <property type="match status" value="1"/>
</dbReference>
<evidence type="ECO:0000256" key="3">
    <source>
        <dbReference type="ARBA" id="ARBA00022614"/>
    </source>
</evidence>
<name>A0A452XJK6_AEGTS</name>
<dbReference type="InterPro" id="IPR032675">
    <property type="entry name" value="LRR_dom_sf"/>
</dbReference>
<dbReference type="Proteomes" id="UP000015105">
    <property type="component" value="Chromosome 1D"/>
</dbReference>
<evidence type="ECO:0008006" key="7">
    <source>
        <dbReference type="Google" id="ProtNLM"/>
    </source>
</evidence>
<sequence>TPAGNFVQGFDTLRLLNLEDNHIVSWDEMVKLSYLRSLEQLHLNKNKIKHVRYPSNLPSSGSLGDVAVPAFEKLQVLLLGSNEIEDFPSVDSLNLFPSLMDVRISDNPIADPAKGGAPRFVLVARLGNVKILNGSEVIAVSLGALQHICSNTLHP</sequence>
<reference evidence="5" key="5">
    <citation type="journal article" date="2021" name="G3 (Bethesda)">
        <title>Aegilops tauschii genome assembly Aet v5.0 features greater sequence contiguity and improved annotation.</title>
        <authorList>
            <person name="Wang L."/>
            <person name="Zhu T."/>
            <person name="Rodriguez J.C."/>
            <person name="Deal K.R."/>
            <person name="Dubcovsky J."/>
            <person name="McGuire P.E."/>
            <person name="Lux T."/>
            <person name="Spannagl M."/>
            <person name="Mayer K.F.X."/>
            <person name="Baldrich P."/>
            <person name="Meyers B.C."/>
            <person name="Huo N."/>
            <person name="Gu Y.Q."/>
            <person name="Zhou H."/>
            <person name="Devos K.M."/>
            <person name="Bennetzen J.L."/>
            <person name="Unver T."/>
            <person name="Budak H."/>
            <person name="Gulick P.J."/>
            <person name="Galiba G."/>
            <person name="Kalapos B."/>
            <person name="Nelson D.R."/>
            <person name="Li P."/>
            <person name="You F.M."/>
            <person name="Luo M.C."/>
            <person name="Dvorak J."/>
        </authorList>
    </citation>
    <scope>NUCLEOTIDE SEQUENCE [LARGE SCALE GENOMIC DNA]</scope>
    <source>
        <strain evidence="5">cv. AL8/78</strain>
    </source>
</reference>
<dbReference type="GO" id="GO:0005634">
    <property type="term" value="C:nucleus"/>
    <property type="evidence" value="ECO:0007669"/>
    <property type="project" value="TreeGrafter"/>
</dbReference>
<organism evidence="5 6">
    <name type="scientific">Aegilops tauschii subsp. strangulata</name>
    <name type="common">Goatgrass</name>
    <dbReference type="NCBI Taxonomy" id="200361"/>
    <lineage>
        <taxon>Eukaryota</taxon>
        <taxon>Viridiplantae</taxon>
        <taxon>Streptophyta</taxon>
        <taxon>Embryophyta</taxon>
        <taxon>Tracheophyta</taxon>
        <taxon>Spermatophyta</taxon>
        <taxon>Magnoliopsida</taxon>
        <taxon>Liliopsida</taxon>
        <taxon>Poales</taxon>
        <taxon>Poaceae</taxon>
        <taxon>BOP clade</taxon>
        <taxon>Pooideae</taxon>
        <taxon>Triticodae</taxon>
        <taxon>Triticeae</taxon>
        <taxon>Triticinae</taxon>
        <taxon>Aegilops</taxon>
    </lineage>
</organism>
<dbReference type="PROSITE" id="PS51450">
    <property type="entry name" value="LRR"/>
    <property type="match status" value="3"/>
</dbReference>
<dbReference type="PANTHER" id="PTHR22710">
    <property type="entry name" value="X-RAY RADIATION RESISTANCE ASSOCIATED PROTEIN 1 XRRA1"/>
    <property type="match status" value="1"/>
</dbReference>
<dbReference type="SUPFAM" id="SSF52058">
    <property type="entry name" value="L domain-like"/>
    <property type="match status" value="1"/>
</dbReference>
<dbReference type="Gramene" id="AET1Gv20034000.14">
    <property type="protein sequence ID" value="AET1Gv20034000.14"/>
    <property type="gene ID" value="AET1Gv20034000"/>
</dbReference>
<dbReference type="AlphaFoldDB" id="A0A452XJK6"/>
<keyword evidence="4" id="KW-0677">Repeat</keyword>
<keyword evidence="3" id="KW-0433">Leucine-rich repeat</keyword>
<evidence type="ECO:0000256" key="1">
    <source>
        <dbReference type="ARBA" id="ARBA00004496"/>
    </source>
</evidence>
<reference evidence="5" key="3">
    <citation type="journal article" date="2017" name="Nature">
        <title>Genome sequence of the progenitor of the wheat D genome Aegilops tauschii.</title>
        <authorList>
            <person name="Luo M.C."/>
            <person name="Gu Y.Q."/>
            <person name="Puiu D."/>
            <person name="Wang H."/>
            <person name="Twardziok S.O."/>
            <person name="Deal K.R."/>
            <person name="Huo N."/>
            <person name="Zhu T."/>
            <person name="Wang L."/>
            <person name="Wang Y."/>
            <person name="McGuire P.E."/>
            <person name="Liu S."/>
            <person name="Long H."/>
            <person name="Ramasamy R.K."/>
            <person name="Rodriguez J.C."/>
            <person name="Van S.L."/>
            <person name="Yuan L."/>
            <person name="Wang Z."/>
            <person name="Xia Z."/>
            <person name="Xiao L."/>
            <person name="Anderson O.D."/>
            <person name="Ouyang S."/>
            <person name="Liang Y."/>
            <person name="Zimin A.V."/>
            <person name="Pertea G."/>
            <person name="Qi P."/>
            <person name="Bennetzen J.L."/>
            <person name="Dai X."/>
            <person name="Dawson M.W."/>
            <person name="Muller H.G."/>
            <person name="Kugler K."/>
            <person name="Rivarola-Duarte L."/>
            <person name="Spannagl M."/>
            <person name="Mayer K.F.X."/>
            <person name="Lu F.H."/>
            <person name="Bevan M.W."/>
            <person name="Leroy P."/>
            <person name="Li P."/>
            <person name="You F.M."/>
            <person name="Sun Q."/>
            <person name="Liu Z."/>
            <person name="Lyons E."/>
            <person name="Wicker T."/>
            <person name="Salzberg S.L."/>
            <person name="Devos K.M."/>
            <person name="Dvorak J."/>
        </authorList>
    </citation>
    <scope>NUCLEOTIDE SEQUENCE [LARGE SCALE GENOMIC DNA]</scope>
    <source>
        <strain evidence="5">cv. AL8/78</strain>
    </source>
</reference>
<reference evidence="6" key="2">
    <citation type="journal article" date="2017" name="Nat. Plants">
        <title>The Aegilops tauschii genome reveals multiple impacts of transposons.</title>
        <authorList>
            <person name="Zhao G."/>
            <person name="Zou C."/>
            <person name="Li K."/>
            <person name="Wang K."/>
            <person name="Li T."/>
            <person name="Gao L."/>
            <person name="Zhang X."/>
            <person name="Wang H."/>
            <person name="Yang Z."/>
            <person name="Liu X."/>
            <person name="Jiang W."/>
            <person name="Mao L."/>
            <person name="Kong X."/>
            <person name="Jiao Y."/>
            <person name="Jia J."/>
        </authorList>
    </citation>
    <scope>NUCLEOTIDE SEQUENCE [LARGE SCALE GENOMIC DNA]</scope>
    <source>
        <strain evidence="6">cv. AL8/78</strain>
    </source>
</reference>
<dbReference type="PANTHER" id="PTHR22710:SF2">
    <property type="entry name" value="X-RAY RADIATION RESISTANCE-ASSOCIATED PROTEIN 1"/>
    <property type="match status" value="1"/>
</dbReference>
<accession>A0A452XJK6</accession>